<protein>
    <recommendedName>
        <fullName evidence="4">DUF3175 domain-containing protein</fullName>
    </recommendedName>
</protein>
<name>A0A7W3PC12_9MICO</name>
<evidence type="ECO:0000313" key="2">
    <source>
        <dbReference type="EMBL" id="MBA8806141.1"/>
    </source>
</evidence>
<gene>
    <name evidence="2" type="ORF">FHX71_000083</name>
</gene>
<evidence type="ECO:0000313" key="3">
    <source>
        <dbReference type="Proteomes" id="UP000540568"/>
    </source>
</evidence>
<dbReference type="InterPro" id="IPR021513">
    <property type="entry name" value="Phage_RSL1_Orf186"/>
</dbReference>
<organism evidence="2 3">
    <name type="scientific">Promicromonospora sukumoe</name>
    <dbReference type="NCBI Taxonomy" id="88382"/>
    <lineage>
        <taxon>Bacteria</taxon>
        <taxon>Bacillati</taxon>
        <taxon>Actinomycetota</taxon>
        <taxon>Actinomycetes</taxon>
        <taxon>Micrococcales</taxon>
        <taxon>Promicromonosporaceae</taxon>
        <taxon>Promicromonospora</taxon>
    </lineage>
</organism>
<evidence type="ECO:0008006" key="4">
    <source>
        <dbReference type="Google" id="ProtNLM"/>
    </source>
</evidence>
<reference evidence="2 3" key="1">
    <citation type="submission" date="2020-07" db="EMBL/GenBank/DDBJ databases">
        <title>Sequencing the genomes of 1000 actinobacteria strains.</title>
        <authorList>
            <person name="Klenk H.-P."/>
        </authorList>
    </citation>
    <scope>NUCLEOTIDE SEQUENCE [LARGE SCALE GENOMIC DNA]</scope>
    <source>
        <strain evidence="2 3">DSM 44121</strain>
    </source>
</reference>
<dbReference type="Proteomes" id="UP000540568">
    <property type="component" value="Unassembled WGS sequence"/>
</dbReference>
<evidence type="ECO:0000256" key="1">
    <source>
        <dbReference type="SAM" id="MobiDB-lite"/>
    </source>
</evidence>
<feature type="region of interest" description="Disordered" evidence="1">
    <location>
        <begin position="1"/>
        <end position="30"/>
    </location>
</feature>
<accession>A0A7W3PC12</accession>
<proteinExistence type="predicted"/>
<dbReference type="Pfam" id="PF11373">
    <property type="entry name" value="DUF3175"/>
    <property type="match status" value="1"/>
</dbReference>
<dbReference type="RefSeq" id="WP_182613920.1">
    <property type="nucleotide sequence ID" value="NZ_BAAATF010000001.1"/>
</dbReference>
<dbReference type="AlphaFoldDB" id="A0A7W3PC12"/>
<dbReference type="EMBL" id="JACGWV010000001">
    <property type="protein sequence ID" value="MBA8806141.1"/>
    <property type="molecule type" value="Genomic_DNA"/>
</dbReference>
<keyword evidence="3" id="KW-1185">Reference proteome</keyword>
<comment type="caution">
    <text evidence="2">The sequence shown here is derived from an EMBL/GenBank/DDBJ whole genome shotgun (WGS) entry which is preliminary data.</text>
</comment>
<sequence>MAGNKGSNKAPDDGPDRWSQGVTEGSDALDLEDGVFTWDDPARIARSLKRSAEASDRRKSSPYRSAMSMLTFYVNRAGKDLDADQRDVLERAKDELRKAFGRA</sequence>